<comment type="subcellular location">
    <subcellularLocation>
        <location evidence="2">Cytoplasm</location>
    </subcellularLocation>
</comment>
<comment type="similarity">
    <text evidence="1 2">Belongs to the CutC family.</text>
</comment>
<sequence>MRGRTGPGKAKQRGAIRQSDVMRRAAPAAFRPLGRYTRVRAVGYDAGWFNSSQGACMPASSILLEVIATTIGDAKAAARAGADRLELVTAISEGGLTPSVGVIEAVIAAAPIPVNVIVRPHSRSFHYDASELAAIARDVRAAVAAGANGVVFGMLDAHGDIDLDALQRIADAADGRDLTFHRAFDVARDLNAALDTLLRVPSVTSVLTSGGHPSVLDARDVVARMVQRAEGATCTVLAGAGLTVDALGDFVRATGVRAVHFGSGVRERGDVLAPVDERLVAKARAALDAAARG</sequence>
<organism evidence="4 5">
    <name type="scientific">Burkholderia humptydooensis MSMB43</name>
    <dbReference type="NCBI Taxonomy" id="441157"/>
    <lineage>
        <taxon>Bacteria</taxon>
        <taxon>Pseudomonadati</taxon>
        <taxon>Pseudomonadota</taxon>
        <taxon>Betaproteobacteria</taxon>
        <taxon>Burkholderiales</taxon>
        <taxon>Burkholderiaceae</taxon>
        <taxon>Burkholderia</taxon>
        <taxon>pseudomallei group</taxon>
    </lineage>
</organism>
<comment type="caution">
    <text evidence="2">Once thought to be involved in copper homeostasis, experiments in E.coli have shown this is not the case.</text>
</comment>
<gene>
    <name evidence="2" type="primary">cutC</name>
    <name evidence="4" type="ORF">A33K_13302</name>
</gene>
<keyword evidence="5" id="KW-1185">Reference proteome</keyword>
<evidence type="ECO:0000313" key="5">
    <source>
        <dbReference type="Proteomes" id="UP000004682"/>
    </source>
</evidence>
<dbReference type="Proteomes" id="UP000004682">
    <property type="component" value="Unassembled WGS sequence"/>
</dbReference>
<evidence type="ECO:0000256" key="3">
    <source>
        <dbReference type="SAM" id="MobiDB-lite"/>
    </source>
</evidence>
<dbReference type="PANTHER" id="PTHR12598:SF0">
    <property type="entry name" value="COPPER HOMEOSTASIS PROTEIN CUTC HOMOLOG"/>
    <property type="match status" value="1"/>
</dbReference>
<evidence type="ECO:0000313" key="4">
    <source>
        <dbReference type="EMBL" id="EIP89720.1"/>
    </source>
</evidence>
<keyword evidence="2" id="KW-0963">Cytoplasm</keyword>
<dbReference type="Pfam" id="PF03932">
    <property type="entry name" value="CutC"/>
    <property type="match status" value="1"/>
</dbReference>
<dbReference type="EMBL" id="JH692061">
    <property type="protein sequence ID" value="EIP89720.1"/>
    <property type="molecule type" value="Genomic_DNA"/>
</dbReference>
<dbReference type="InterPro" id="IPR036822">
    <property type="entry name" value="CutC-like_dom_sf"/>
</dbReference>
<proteinExistence type="inferred from homology"/>
<evidence type="ECO:0000256" key="1">
    <source>
        <dbReference type="ARBA" id="ARBA00007768"/>
    </source>
</evidence>
<dbReference type="HAMAP" id="MF_00795">
    <property type="entry name" value="CutC"/>
    <property type="match status" value="1"/>
</dbReference>
<name>A0ABN0GC87_9BURK</name>
<dbReference type="InterPro" id="IPR005627">
    <property type="entry name" value="CutC-like"/>
</dbReference>
<feature type="region of interest" description="Disordered" evidence="3">
    <location>
        <begin position="1"/>
        <end position="21"/>
    </location>
</feature>
<dbReference type="PANTHER" id="PTHR12598">
    <property type="entry name" value="COPPER HOMEOSTASIS PROTEIN CUTC"/>
    <property type="match status" value="1"/>
</dbReference>
<accession>A0ABN0GC87</accession>
<dbReference type="SUPFAM" id="SSF110395">
    <property type="entry name" value="CutC-like"/>
    <property type="match status" value="1"/>
</dbReference>
<dbReference type="Gene3D" id="3.20.20.380">
    <property type="entry name" value="Copper homeostasis (CutC) domain"/>
    <property type="match status" value="1"/>
</dbReference>
<reference evidence="5" key="1">
    <citation type="journal article" date="2012" name="J. Bacteriol.">
        <title>Revised Genome Sequence of Burkholderia thailandensis MSMB43 with Improved Annotation.</title>
        <authorList>
            <person name="Zhuo Y."/>
            <person name="Liu L."/>
            <person name="Wang Q."/>
            <person name="Liu X."/>
            <person name="Ren B."/>
            <person name="Liu M."/>
            <person name="Ni P."/>
            <person name="Cheng Y.Q."/>
            <person name="Zhang L."/>
        </authorList>
    </citation>
    <scope>NUCLEOTIDE SEQUENCE [LARGE SCALE GENOMIC DNA]</scope>
    <source>
        <strain evidence="5">MSMB43</strain>
    </source>
</reference>
<protein>
    <recommendedName>
        <fullName evidence="2">PF03932 family protein CutC</fullName>
    </recommendedName>
</protein>
<evidence type="ECO:0000256" key="2">
    <source>
        <dbReference type="HAMAP-Rule" id="MF_00795"/>
    </source>
</evidence>